<evidence type="ECO:0008006" key="5">
    <source>
        <dbReference type="Google" id="ProtNLM"/>
    </source>
</evidence>
<gene>
    <name evidence="2" type="ORF">CAPTEDRAFT_212014</name>
</gene>
<evidence type="ECO:0000313" key="3">
    <source>
        <dbReference type="EnsemblMetazoa" id="CapteP212014"/>
    </source>
</evidence>
<reference evidence="2 4" key="2">
    <citation type="journal article" date="2013" name="Nature">
        <title>Insights into bilaterian evolution from three spiralian genomes.</title>
        <authorList>
            <person name="Simakov O."/>
            <person name="Marletaz F."/>
            <person name="Cho S.J."/>
            <person name="Edsinger-Gonzales E."/>
            <person name="Havlak P."/>
            <person name="Hellsten U."/>
            <person name="Kuo D.H."/>
            <person name="Larsson T."/>
            <person name="Lv J."/>
            <person name="Arendt D."/>
            <person name="Savage R."/>
            <person name="Osoegawa K."/>
            <person name="de Jong P."/>
            <person name="Grimwood J."/>
            <person name="Chapman J.A."/>
            <person name="Shapiro H."/>
            <person name="Aerts A."/>
            <person name="Otillar R.P."/>
            <person name="Terry A.Y."/>
            <person name="Boore J.L."/>
            <person name="Grigoriev I.V."/>
            <person name="Lindberg D.R."/>
            <person name="Seaver E.C."/>
            <person name="Weisblat D.A."/>
            <person name="Putnam N.H."/>
            <person name="Rokhsar D.S."/>
        </authorList>
    </citation>
    <scope>NUCLEOTIDE SEQUENCE</scope>
    <source>
        <strain evidence="2 4">I ESC-2004</strain>
    </source>
</reference>
<dbReference type="HOGENOM" id="CLU_645994_0_0_1"/>
<protein>
    <recommendedName>
        <fullName evidence="5">Reverse transcriptase domain-containing protein</fullName>
    </recommendedName>
</protein>
<dbReference type="AlphaFoldDB" id="R7THR0"/>
<feature type="compositionally biased region" description="Basic and acidic residues" evidence="1">
    <location>
        <begin position="241"/>
        <end position="251"/>
    </location>
</feature>
<reference evidence="3" key="3">
    <citation type="submission" date="2015-06" db="UniProtKB">
        <authorList>
            <consortium name="EnsemblMetazoa"/>
        </authorList>
    </citation>
    <scope>IDENTIFICATION</scope>
</reference>
<name>R7THR0_CAPTE</name>
<feature type="compositionally biased region" description="Polar residues" evidence="1">
    <location>
        <begin position="252"/>
        <end position="265"/>
    </location>
</feature>
<dbReference type="EMBL" id="KB310648">
    <property type="protein sequence ID" value="ELT91101.1"/>
    <property type="molecule type" value="Genomic_DNA"/>
</dbReference>
<evidence type="ECO:0000256" key="1">
    <source>
        <dbReference type="SAM" id="MobiDB-lite"/>
    </source>
</evidence>
<dbReference type="EnsemblMetazoa" id="CapteT212014">
    <property type="protein sequence ID" value="CapteP212014"/>
    <property type="gene ID" value="CapteG212014"/>
</dbReference>
<organism evidence="2">
    <name type="scientific">Capitella teleta</name>
    <name type="common">Polychaete worm</name>
    <dbReference type="NCBI Taxonomy" id="283909"/>
    <lineage>
        <taxon>Eukaryota</taxon>
        <taxon>Metazoa</taxon>
        <taxon>Spiralia</taxon>
        <taxon>Lophotrochozoa</taxon>
        <taxon>Annelida</taxon>
        <taxon>Polychaeta</taxon>
        <taxon>Sedentaria</taxon>
        <taxon>Scolecida</taxon>
        <taxon>Capitellidae</taxon>
        <taxon>Capitella</taxon>
    </lineage>
</organism>
<dbReference type="EMBL" id="AMQN01013979">
    <property type="status" value="NOT_ANNOTATED_CDS"/>
    <property type="molecule type" value="Genomic_DNA"/>
</dbReference>
<feature type="region of interest" description="Disordered" evidence="1">
    <location>
        <begin position="143"/>
        <end position="197"/>
    </location>
</feature>
<evidence type="ECO:0000313" key="2">
    <source>
        <dbReference type="EMBL" id="ELT91101.1"/>
    </source>
</evidence>
<dbReference type="Proteomes" id="UP000014760">
    <property type="component" value="Unassembled WGS sequence"/>
</dbReference>
<feature type="compositionally biased region" description="Basic and acidic residues" evidence="1">
    <location>
        <begin position="143"/>
        <end position="170"/>
    </location>
</feature>
<dbReference type="EMBL" id="AMQN01013978">
    <property type="status" value="NOT_ANNOTATED_CDS"/>
    <property type="molecule type" value="Genomic_DNA"/>
</dbReference>
<keyword evidence="4" id="KW-1185">Reference proteome</keyword>
<accession>R7THR0</accession>
<evidence type="ECO:0000313" key="4">
    <source>
        <dbReference type="Proteomes" id="UP000014760"/>
    </source>
</evidence>
<reference evidence="4" key="1">
    <citation type="submission" date="2012-12" db="EMBL/GenBank/DDBJ databases">
        <authorList>
            <person name="Hellsten U."/>
            <person name="Grimwood J."/>
            <person name="Chapman J.A."/>
            <person name="Shapiro H."/>
            <person name="Aerts A."/>
            <person name="Otillar R.P."/>
            <person name="Terry A.Y."/>
            <person name="Boore J.L."/>
            <person name="Simakov O."/>
            <person name="Marletaz F."/>
            <person name="Cho S.-J."/>
            <person name="Edsinger-Gonzales E."/>
            <person name="Havlak P."/>
            <person name="Kuo D.-H."/>
            <person name="Larsson T."/>
            <person name="Lv J."/>
            <person name="Arendt D."/>
            <person name="Savage R."/>
            <person name="Osoegawa K."/>
            <person name="de Jong P."/>
            <person name="Lindberg D.R."/>
            <person name="Seaver E.C."/>
            <person name="Weisblat D.A."/>
            <person name="Putnam N.H."/>
            <person name="Grigoriev I.V."/>
            <person name="Rokhsar D.S."/>
        </authorList>
    </citation>
    <scope>NUCLEOTIDE SEQUENCE</scope>
    <source>
        <strain evidence="4">I ESC-2004</strain>
    </source>
</reference>
<feature type="region of interest" description="Disordered" evidence="1">
    <location>
        <begin position="241"/>
        <end position="272"/>
    </location>
</feature>
<sequence length="425" mass="48736">MTELNDPRFIRGCLFQRLKRKLNLVIIGVQETEIEQSDTGDKNIIRTIISTLDPSATSNIKTIKRLRTKADKTRLVMVILSTIEEWNRIANTARNRTSRVLHNIRIKRDTHPATRAEWRRLFDVKDKEEKNAENPRCRITIDKRKRQALRDDNEAQEKPSDESFKNHFEIKMNPPDRAALSPPKDIQTYLPITDDPVQPQEVDKALRSLKKNKNSEPSGIPPGLLTLLPIHWIAYDRVSSAKEPDAKENDRTWTWSDNGSGNRSSLPKHRNDPKNCHCDCIDRRSARISNLNVDGTVILATNRDCALAKIRFLSDFCKSSGMVINNGKTKFVVIKGTDEDHQPLINRSQEINNCNTYTYLGSIFCQDSKMNTSIKAQCHSKLAHAVKFESFIKKNNDMSVIQYRLLDLVDVGSKQCCMHRYAVLQ</sequence>
<proteinExistence type="predicted"/>